<dbReference type="AlphaFoldDB" id="B7QG06"/>
<organism>
    <name type="scientific">Ixodes scapularis</name>
    <name type="common">Black-legged tick</name>
    <name type="synonym">Deer tick</name>
    <dbReference type="NCBI Taxonomy" id="6945"/>
    <lineage>
        <taxon>Eukaryota</taxon>
        <taxon>Metazoa</taxon>
        <taxon>Ecdysozoa</taxon>
        <taxon>Arthropoda</taxon>
        <taxon>Chelicerata</taxon>
        <taxon>Arachnida</taxon>
        <taxon>Acari</taxon>
        <taxon>Parasitiformes</taxon>
        <taxon>Ixodida</taxon>
        <taxon>Ixodoidea</taxon>
        <taxon>Ixodidae</taxon>
        <taxon>Ixodinae</taxon>
        <taxon>Ixodes</taxon>
    </lineage>
</organism>
<evidence type="ECO:0000256" key="1">
    <source>
        <dbReference type="SAM" id="Phobius"/>
    </source>
</evidence>
<dbReference type="PaxDb" id="6945-B7QG06"/>
<dbReference type="EMBL" id="ABJB011029563">
    <property type="status" value="NOT_ANNOTATED_CDS"/>
    <property type="molecule type" value="Genomic_DNA"/>
</dbReference>
<reference evidence="3" key="2">
    <citation type="submission" date="2020-05" db="UniProtKB">
        <authorList>
            <consortium name="EnsemblMetazoa"/>
        </authorList>
    </citation>
    <scope>IDENTIFICATION</scope>
    <source>
        <strain evidence="3">wikel</strain>
    </source>
</reference>
<name>B7QG06_IXOSC</name>
<dbReference type="InParanoid" id="B7QG06"/>
<evidence type="ECO:0000313" key="2">
    <source>
        <dbReference type="EMBL" id="EEC17778.1"/>
    </source>
</evidence>
<evidence type="ECO:0000313" key="4">
    <source>
        <dbReference type="Proteomes" id="UP000001555"/>
    </source>
</evidence>
<dbReference type="HOGENOM" id="CLU_2148614_0_0_1"/>
<proteinExistence type="predicted"/>
<dbReference type="VEuPathDB" id="VectorBase:ISCW013354"/>
<keyword evidence="1" id="KW-0472">Membrane</keyword>
<keyword evidence="1" id="KW-1133">Transmembrane helix</keyword>
<dbReference type="Proteomes" id="UP000001555">
    <property type="component" value="Unassembled WGS sequence"/>
</dbReference>
<accession>B7QG06</accession>
<sequence>MSVVVVGHYIIEHRRGSSLWVCVVGLRRMSSSQVVVLLRPCGSSSWFVVVLHSLPSFDMARPGCWSSLIIFLVLVHLRSLSSLRVFVVVFMGSLSMGNRYPYFHRNVMYKDS</sequence>
<evidence type="ECO:0000313" key="3">
    <source>
        <dbReference type="EnsemblMetazoa" id="ISCW013354-PA"/>
    </source>
</evidence>
<reference evidence="2 4" key="1">
    <citation type="submission" date="2008-03" db="EMBL/GenBank/DDBJ databases">
        <title>Annotation of Ixodes scapularis.</title>
        <authorList>
            <consortium name="Ixodes scapularis Genome Project Consortium"/>
            <person name="Caler E."/>
            <person name="Hannick L.I."/>
            <person name="Bidwell S."/>
            <person name="Joardar V."/>
            <person name="Thiagarajan M."/>
            <person name="Amedeo P."/>
            <person name="Galinsky K.J."/>
            <person name="Schobel S."/>
            <person name="Inman J."/>
            <person name="Hostetler J."/>
            <person name="Miller J."/>
            <person name="Hammond M."/>
            <person name="Megy K."/>
            <person name="Lawson D."/>
            <person name="Kodira C."/>
            <person name="Sutton G."/>
            <person name="Meyer J."/>
            <person name="Hill C.A."/>
            <person name="Birren B."/>
            <person name="Nene V."/>
            <person name="Collins F."/>
            <person name="Alarcon-Chaidez F."/>
            <person name="Wikel S."/>
            <person name="Strausberg R."/>
        </authorList>
    </citation>
    <scope>NUCLEOTIDE SEQUENCE [LARGE SCALE GENOMIC DNA]</scope>
    <source>
        <strain evidence="4">Wikel</strain>
        <strain evidence="2">Wikel colony</strain>
    </source>
</reference>
<protein>
    <submittedName>
        <fullName evidence="2 3">Uncharacterized protein</fullName>
    </submittedName>
</protein>
<keyword evidence="4" id="KW-1185">Reference proteome</keyword>
<dbReference type="EnsemblMetazoa" id="ISCW013354-RA">
    <property type="protein sequence ID" value="ISCW013354-PA"/>
    <property type="gene ID" value="ISCW013354"/>
</dbReference>
<feature type="transmembrane region" description="Helical" evidence="1">
    <location>
        <begin position="66"/>
        <end position="90"/>
    </location>
</feature>
<keyword evidence="1" id="KW-0812">Transmembrane</keyword>
<gene>
    <name evidence="2" type="ORF">IscW_ISCW013354</name>
</gene>
<dbReference type="EMBL" id="DS928535">
    <property type="protein sequence ID" value="EEC17778.1"/>
    <property type="molecule type" value="Genomic_DNA"/>
</dbReference>